<keyword evidence="2" id="KW-1133">Transmembrane helix</keyword>
<evidence type="ECO:0000256" key="2">
    <source>
        <dbReference type="SAM" id="Phobius"/>
    </source>
</evidence>
<evidence type="ECO:0000313" key="3">
    <source>
        <dbReference type="EMBL" id="GLI70908.1"/>
    </source>
</evidence>
<protein>
    <submittedName>
        <fullName evidence="3">Uncharacterized protein</fullName>
    </submittedName>
</protein>
<feature type="region of interest" description="Disordered" evidence="1">
    <location>
        <begin position="86"/>
        <end position="131"/>
    </location>
</feature>
<organism evidence="3 4">
    <name type="scientific">Volvox africanus</name>
    <dbReference type="NCBI Taxonomy" id="51714"/>
    <lineage>
        <taxon>Eukaryota</taxon>
        <taxon>Viridiplantae</taxon>
        <taxon>Chlorophyta</taxon>
        <taxon>core chlorophytes</taxon>
        <taxon>Chlorophyceae</taxon>
        <taxon>CS clade</taxon>
        <taxon>Chlamydomonadales</taxon>
        <taxon>Volvocaceae</taxon>
        <taxon>Volvox</taxon>
    </lineage>
</organism>
<accession>A0ABQ5SLN0</accession>
<dbReference type="Proteomes" id="UP001165090">
    <property type="component" value="Unassembled WGS sequence"/>
</dbReference>
<feature type="non-terminal residue" evidence="3">
    <location>
        <position position="1"/>
    </location>
</feature>
<gene>
    <name evidence="3" type="ORF">VaNZ11_015934</name>
</gene>
<evidence type="ECO:0000313" key="4">
    <source>
        <dbReference type="Proteomes" id="UP001165090"/>
    </source>
</evidence>
<keyword evidence="2" id="KW-0472">Membrane</keyword>
<dbReference type="EMBL" id="BSDZ01000101">
    <property type="protein sequence ID" value="GLI70908.1"/>
    <property type="molecule type" value="Genomic_DNA"/>
</dbReference>
<sequence length="285" mass="30325">FENLRIIFVVILSCNRPRLGTDRRRDSFGRRAAKMLQVNRLRLDALAFSNNIPRCAVLSRFPLPQQTGRRTAATAATAAAGDAGFTDGMGTMSGPAPATNSQPNSADVSGAERQNEVQSPASAAPPDDEEPRTLLGRVKRFFVGSKLDKARLAALGFGAFSAYGVISNINAAILITIAWLTVVRTTGLTPLDGGNWPCFVGIYAGLWIGSNFLRPLRLTLALAAAPLFDAAIDAVSRRTGLPKVPAFVVMLLLIAVGTTSTLLATIAMLGGFPPGCRMPWQHHVV</sequence>
<feature type="transmembrane region" description="Helical" evidence="2">
    <location>
        <begin position="246"/>
        <end position="272"/>
    </location>
</feature>
<reference evidence="3 4" key="1">
    <citation type="journal article" date="2023" name="IScience">
        <title>Expanded male sex-determining region conserved during the evolution of homothallism in the green alga Volvox.</title>
        <authorList>
            <person name="Yamamoto K."/>
            <person name="Matsuzaki R."/>
            <person name="Mahakham W."/>
            <person name="Heman W."/>
            <person name="Sekimoto H."/>
            <person name="Kawachi M."/>
            <person name="Minakuchi Y."/>
            <person name="Toyoda A."/>
            <person name="Nozaki H."/>
        </authorList>
    </citation>
    <scope>NUCLEOTIDE SEQUENCE [LARGE SCALE GENOMIC DNA]</scope>
    <source>
        <strain evidence="3 4">NIES-4468</strain>
    </source>
</reference>
<comment type="caution">
    <text evidence="3">The sequence shown here is derived from an EMBL/GenBank/DDBJ whole genome shotgun (WGS) entry which is preliminary data.</text>
</comment>
<dbReference type="PANTHER" id="PTHR34370">
    <property type="entry name" value="OS04G0600100 PROTEIN"/>
    <property type="match status" value="1"/>
</dbReference>
<feature type="compositionally biased region" description="Polar residues" evidence="1">
    <location>
        <begin position="98"/>
        <end position="107"/>
    </location>
</feature>
<proteinExistence type="predicted"/>
<keyword evidence="4" id="KW-1185">Reference proteome</keyword>
<dbReference type="PANTHER" id="PTHR34370:SF1">
    <property type="entry name" value="OS04G0600100 PROTEIN"/>
    <property type="match status" value="1"/>
</dbReference>
<evidence type="ECO:0000256" key="1">
    <source>
        <dbReference type="SAM" id="MobiDB-lite"/>
    </source>
</evidence>
<keyword evidence="2" id="KW-0812">Transmembrane</keyword>
<name>A0ABQ5SLN0_9CHLO</name>
<feature type="transmembrane region" description="Helical" evidence="2">
    <location>
        <begin position="194"/>
        <end position="213"/>
    </location>
</feature>
<feature type="transmembrane region" description="Helical" evidence="2">
    <location>
        <begin position="152"/>
        <end position="182"/>
    </location>
</feature>